<comment type="caution">
    <text evidence="1">The sequence shown here is derived from an EMBL/GenBank/DDBJ whole genome shotgun (WGS) entry which is preliminary data.</text>
</comment>
<name>A0A6D2K1B2_9BRAS</name>
<proteinExistence type="predicted"/>
<protein>
    <submittedName>
        <fullName evidence="1">Uncharacterized protein</fullName>
    </submittedName>
</protein>
<feature type="non-terminal residue" evidence="1">
    <location>
        <position position="1"/>
    </location>
</feature>
<dbReference type="Proteomes" id="UP000467841">
    <property type="component" value="Unassembled WGS sequence"/>
</dbReference>
<organism evidence="1 2">
    <name type="scientific">Microthlaspi erraticum</name>
    <dbReference type="NCBI Taxonomy" id="1685480"/>
    <lineage>
        <taxon>Eukaryota</taxon>
        <taxon>Viridiplantae</taxon>
        <taxon>Streptophyta</taxon>
        <taxon>Embryophyta</taxon>
        <taxon>Tracheophyta</taxon>
        <taxon>Spermatophyta</taxon>
        <taxon>Magnoliopsida</taxon>
        <taxon>eudicotyledons</taxon>
        <taxon>Gunneridae</taxon>
        <taxon>Pentapetalae</taxon>
        <taxon>rosids</taxon>
        <taxon>malvids</taxon>
        <taxon>Brassicales</taxon>
        <taxon>Brassicaceae</taxon>
        <taxon>Coluteocarpeae</taxon>
        <taxon>Microthlaspi</taxon>
    </lineage>
</organism>
<keyword evidence="2" id="KW-1185">Reference proteome</keyword>
<dbReference type="OrthoDB" id="1031037at2759"/>
<dbReference type="EMBL" id="CACVBM020001258">
    <property type="protein sequence ID" value="CAA7041950.1"/>
    <property type="molecule type" value="Genomic_DNA"/>
</dbReference>
<evidence type="ECO:0000313" key="1">
    <source>
        <dbReference type="EMBL" id="CAA7041950.1"/>
    </source>
</evidence>
<evidence type="ECO:0000313" key="2">
    <source>
        <dbReference type="Proteomes" id="UP000467841"/>
    </source>
</evidence>
<sequence length="59" mass="6767">VEYGCDREWMGAIRAYIHEGKIPAEKWAARKLRAQAARYVVLDGELTQMAILMAFAQLR</sequence>
<reference evidence="1" key="1">
    <citation type="submission" date="2020-01" db="EMBL/GenBank/DDBJ databases">
        <authorList>
            <person name="Mishra B."/>
        </authorList>
    </citation>
    <scope>NUCLEOTIDE SEQUENCE [LARGE SCALE GENOMIC DNA]</scope>
</reference>
<gene>
    <name evidence="1" type="ORF">MERR_LOCUS29185</name>
</gene>
<dbReference type="AlphaFoldDB" id="A0A6D2K1B2"/>
<accession>A0A6D2K1B2</accession>